<keyword evidence="8 16" id="KW-0812">Transmembrane</keyword>
<dbReference type="PIRSF" id="PIRSF000204">
    <property type="entry name" value="PNTB"/>
    <property type="match status" value="1"/>
</dbReference>
<evidence type="ECO:0000256" key="16">
    <source>
        <dbReference type="SAM" id="Phobius"/>
    </source>
</evidence>
<feature type="transmembrane region" description="Helical" evidence="16">
    <location>
        <begin position="6"/>
        <end position="23"/>
    </location>
</feature>
<dbReference type="PANTHER" id="PTHR44758:SF1">
    <property type="entry name" value="NAD(P) TRANSHYDROGENASE SUBUNIT BETA"/>
    <property type="match status" value="1"/>
</dbReference>
<keyword evidence="12 15" id="KW-0520">NAD</keyword>
<keyword evidence="6 15" id="KW-1003">Cell membrane</keyword>
<evidence type="ECO:0000259" key="17">
    <source>
        <dbReference type="Pfam" id="PF02233"/>
    </source>
</evidence>
<keyword evidence="7 15" id="KW-0997">Cell inner membrane</keyword>
<comment type="caution">
    <text evidence="18">The sequence shown here is derived from an EMBL/GenBank/DDBJ whole genome shotgun (WGS) entry which is preliminary data.</text>
</comment>
<comment type="catalytic activity">
    <reaction evidence="14 15">
        <text>NAD(+) + NADPH + H(+)(in) = NADH + NADP(+) + H(+)(out)</text>
        <dbReference type="Rhea" id="RHEA:47992"/>
        <dbReference type="ChEBI" id="CHEBI:15378"/>
        <dbReference type="ChEBI" id="CHEBI:57540"/>
        <dbReference type="ChEBI" id="CHEBI:57783"/>
        <dbReference type="ChEBI" id="CHEBI:57945"/>
        <dbReference type="ChEBI" id="CHEBI:58349"/>
        <dbReference type="EC" id="7.1.1.1"/>
    </reaction>
</comment>
<evidence type="ECO:0000256" key="15">
    <source>
        <dbReference type="PIRNR" id="PIRNR000204"/>
    </source>
</evidence>
<evidence type="ECO:0000256" key="14">
    <source>
        <dbReference type="ARBA" id="ARBA00048202"/>
    </source>
</evidence>
<dbReference type="InterPro" id="IPR029035">
    <property type="entry name" value="DHS-like_NAD/FAD-binding_dom"/>
</dbReference>
<feature type="transmembrane region" description="Helical" evidence="16">
    <location>
        <begin position="186"/>
        <end position="206"/>
    </location>
</feature>
<feature type="transmembrane region" description="Helical" evidence="16">
    <location>
        <begin position="89"/>
        <end position="111"/>
    </location>
</feature>
<evidence type="ECO:0000256" key="3">
    <source>
        <dbReference type="ARBA" id="ARBA00007919"/>
    </source>
</evidence>
<keyword evidence="19" id="KW-1185">Reference proteome</keyword>
<comment type="function">
    <text evidence="1 15">The transhydrogenation between NADH and NADP is coupled to respiration and ATP hydrolysis and functions as a proton pump across the membrane.</text>
</comment>
<dbReference type="GO" id="GO:0008750">
    <property type="term" value="F:proton-translocating NAD(P)+ transhydrogenase activity"/>
    <property type="evidence" value="ECO:0007669"/>
    <property type="project" value="UniProtKB-EC"/>
</dbReference>
<evidence type="ECO:0000256" key="2">
    <source>
        <dbReference type="ARBA" id="ARBA00004429"/>
    </source>
</evidence>
<keyword evidence="10 15" id="KW-1278">Translocase</keyword>
<evidence type="ECO:0000256" key="8">
    <source>
        <dbReference type="ARBA" id="ARBA00022692"/>
    </source>
</evidence>
<comment type="subcellular location">
    <subcellularLocation>
        <location evidence="2">Cell inner membrane</location>
        <topology evidence="2">Multi-pass membrane protein</topology>
    </subcellularLocation>
</comment>
<dbReference type="InterPro" id="IPR034300">
    <property type="entry name" value="PNTB-like"/>
</dbReference>
<keyword evidence="9 15" id="KW-0521">NADP</keyword>
<dbReference type="GO" id="GO:0005886">
    <property type="term" value="C:plasma membrane"/>
    <property type="evidence" value="ECO:0007669"/>
    <property type="project" value="UniProtKB-SubCell"/>
</dbReference>
<dbReference type="EC" id="7.1.1.1" evidence="4 15"/>
<evidence type="ECO:0000256" key="1">
    <source>
        <dbReference type="ARBA" id="ARBA00003943"/>
    </source>
</evidence>
<proteinExistence type="inferred from homology"/>
<dbReference type="PANTHER" id="PTHR44758">
    <property type="entry name" value="NAD(P) TRANSHYDROGENASE SUBUNIT BETA"/>
    <property type="match status" value="1"/>
</dbReference>
<sequence length="464" mass="48691">MSASYLFTQASYLAASVLFILGLRSLTKPDSARRGMQQAALGMALAIVGTLTKHEIVDYRYIVAGLALGSAIGYPLGMFVPMTAMPQRIAISHMFGALAATLVGIAEFYTLGNGAQVPHATMAALGFEVLFGSLTITGSFMAFGKLQEFLPGVPVTFKGQNAVNGLVFLGTVGLFAWLVFQPFTPWAFYLMVGLGLVVGVSLVLPIGGADMPVVISLLNSYAGLASAATGFAIGNEVLIIAGALDGASGFILSMVMSKAMNRSFGNILFGAFGKPPEKSAKTAAGLTVKPISPEDAAIQLGYARSVIVVPGYGMAVAQAQHAVRELADLIEKNGGEVKYAIHPVAGRMPGHMNVLLAEANIPYDKLKEMDEINGEFPQADVALVIGANDVVNPAARNDKASPIYGMPILNVDQAKSVIVLKRSMNPGFAGIENELFYSDRTSMLFGDAKSSLEKLVAEVKANAA</sequence>
<evidence type="ECO:0000256" key="7">
    <source>
        <dbReference type="ARBA" id="ARBA00022519"/>
    </source>
</evidence>
<feature type="transmembrane region" description="Helical" evidence="16">
    <location>
        <begin position="123"/>
        <end position="143"/>
    </location>
</feature>
<feature type="transmembrane region" description="Helical" evidence="16">
    <location>
        <begin position="59"/>
        <end position="77"/>
    </location>
</feature>
<evidence type="ECO:0000256" key="13">
    <source>
        <dbReference type="ARBA" id="ARBA00023136"/>
    </source>
</evidence>
<dbReference type="GO" id="GO:0050661">
    <property type="term" value="F:NADP binding"/>
    <property type="evidence" value="ECO:0007669"/>
    <property type="project" value="InterPro"/>
</dbReference>
<keyword evidence="13 15" id="KW-0472">Membrane</keyword>
<dbReference type="InterPro" id="IPR012136">
    <property type="entry name" value="NADH_DH_b"/>
</dbReference>
<evidence type="ECO:0000256" key="11">
    <source>
        <dbReference type="ARBA" id="ARBA00022989"/>
    </source>
</evidence>
<dbReference type="SUPFAM" id="SSF52467">
    <property type="entry name" value="DHS-like NAD/FAD-binding domain"/>
    <property type="match status" value="1"/>
</dbReference>
<dbReference type="EMBL" id="BJTG01000004">
    <property type="protein sequence ID" value="GEJ57063.1"/>
    <property type="molecule type" value="Genomic_DNA"/>
</dbReference>
<comment type="similarity">
    <text evidence="3 15">Belongs to the PNT beta subunit family.</text>
</comment>
<feature type="transmembrane region" description="Helical" evidence="16">
    <location>
        <begin position="239"/>
        <end position="256"/>
    </location>
</feature>
<evidence type="ECO:0000256" key="12">
    <source>
        <dbReference type="ARBA" id="ARBA00023027"/>
    </source>
</evidence>
<dbReference type="Proteomes" id="UP000503640">
    <property type="component" value="Unassembled WGS sequence"/>
</dbReference>
<evidence type="ECO:0000256" key="4">
    <source>
        <dbReference type="ARBA" id="ARBA00012943"/>
    </source>
</evidence>
<dbReference type="RefSeq" id="WP_176064555.1">
    <property type="nucleotide sequence ID" value="NZ_BJTG01000004.1"/>
</dbReference>
<evidence type="ECO:0000256" key="5">
    <source>
        <dbReference type="ARBA" id="ARBA00014581"/>
    </source>
</evidence>
<organism evidence="18 19">
    <name type="scientific">Anaeromyxobacter diazotrophicus</name>
    <dbReference type="NCBI Taxonomy" id="2590199"/>
    <lineage>
        <taxon>Bacteria</taxon>
        <taxon>Pseudomonadati</taxon>
        <taxon>Myxococcota</taxon>
        <taxon>Myxococcia</taxon>
        <taxon>Myxococcales</taxon>
        <taxon>Cystobacterineae</taxon>
        <taxon>Anaeromyxobacteraceae</taxon>
        <taxon>Anaeromyxobacter</taxon>
    </lineage>
</organism>
<evidence type="ECO:0000256" key="9">
    <source>
        <dbReference type="ARBA" id="ARBA00022857"/>
    </source>
</evidence>
<dbReference type="FunFam" id="3.40.50.1220:FF:000002">
    <property type="entry name" value="NAD(P) transhydrogenase subunit beta"/>
    <property type="match status" value="1"/>
</dbReference>
<name>A0A7I9VKX2_9BACT</name>
<reference evidence="19" key="1">
    <citation type="journal article" date="2020" name="Appl. Environ. Microbiol.">
        <title>Diazotrophic Anaeromyxobacter Isolates from Soils.</title>
        <authorList>
            <person name="Masuda Y."/>
            <person name="Yamanaka H."/>
            <person name="Xu Z.X."/>
            <person name="Shiratori Y."/>
            <person name="Aono T."/>
            <person name="Amachi S."/>
            <person name="Senoo K."/>
            <person name="Itoh H."/>
        </authorList>
    </citation>
    <scope>NUCLEOTIDE SEQUENCE [LARGE SCALE GENOMIC DNA]</scope>
    <source>
        <strain evidence="19">R267</strain>
    </source>
</reference>
<protein>
    <recommendedName>
        <fullName evidence="5 15">NAD(P) transhydrogenase subunit beta</fullName>
        <ecNumber evidence="4 15">7.1.1.1</ecNumber>
    </recommendedName>
    <alternativeName>
        <fullName evidence="15">Nicotinamide nucleotide transhydrogenase subunit beta</fullName>
    </alternativeName>
</protein>
<dbReference type="Gene3D" id="3.40.50.1220">
    <property type="entry name" value="TPP-binding domain"/>
    <property type="match status" value="1"/>
</dbReference>
<keyword evidence="11 16" id="KW-1133">Transmembrane helix</keyword>
<feature type="transmembrane region" description="Helical" evidence="16">
    <location>
        <begin position="163"/>
        <end position="180"/>
    </location>
</feature>
<evidence type="ECO:0000256" key="10">
    <source>
        <dbReference type="ARBA" id="ARBA00022967"/>
    </source>
</evidence>
<dbReference type="Pfam" id="PF02233">
    <property type="entry name" value="PNTB"/>
    <property type="match status" value="1"/>
</dbReference>
<evidence type="ECO:0000313" key="18">
    <source>
        <dbReference type="EMBL" id="GEJ57063.1"/>
    </source>
</evidence>
<accession>A0A7I9VKX2</accession>
<evidence type="ECO:0000313" key="19">
    <source>
        <dbReference type="Proteomes" id="UP000503640"/>
    </source>
</evidence>
<gene>
    <name evidence="18" type="primary">pntB</name>
    <name evidence="18" type="ORF">AMYX_18040</name>
</gene>
<evidence type="ECO:0000256" key="6">
    <source>
        <dbReference type="ARBA" id="ARBA00022475"/>
    </source>
</evidence>
<dbReference type="AlphaFoldDB" id="A0A7I9VKX2"/>
<feature type="domain" description="NADP transhydrogenase beta-like" evidence="17">
    <location>
        <begin position="9"/>
        <end position="457"/>
    </location>
</feature>